<sequence length="147" mass="15642">MRRPDGGGNPPPEPLIEATLGVVLKHGLARRPRMDSPARLIAEAVTTTTLEEGIVIRVLAVCGMGLGTSVILKSRLKEALDAAGVEYTLDVVDAGAARGQDADIIFTSDELADRVRREGARVVVVRNFTSRDEVGEKVRAALAELEG</sequence>
<dbReference type="Proteomes" id="UP000295244">
    <property type="component" value="Unassembled WGS sequence"/>
</dbReference>
<dbReference type="GO" id="GO:0008982">
    <property type="term" value="F:protein-N(PI)-phosphohistidine-sugar phosphotransferase activity"/>
    <property type="evidence" value="ECO:0007669"/>
    <property type="project" value="InterPro"/>
</dbReference>
<dbReference type="PROSITE" id="PS51099">
    <property type="entry name" value="PTS_EIIB_TYPE_2"/>
    <property type="match status" value="1"/>
</dbReference>
<dbReference type="AlphaFoldDB" id="A0A4R1BSJ1"/>
<dbReference type="InterPro" id="IPR003501">
    <property type="entry name" value="PTS_EIIB_2/3"/>
</dbReference>
<dbReference type="GO" id="GO:0009401">
    <property type="term" value="P:phosphoenolpyruvate-dependent sugar phosphotransferase system"/>
    <property type="evidence" value="ECO:0007669"/>
    <property type="project" value="InterPro"/>
</dbReference>
<reference evidence="3 4" key="1">
    <citation type="submission" date="2019-03" db="EMBL/GenBank/DDBJ databases">
        <title>Whole genome sequence of a novel Rubrobacter taiwanensis strain, isolated from Yellowstone National Park.</title>
        <authorList>
            <person name="Freed S."/>
            <person name="Ramaley R.F."/>
            <person name="Kyndt J.A."/>
        </authorList>
    </citation>
    <scope>NUCLEOTIDE SEQUENCE [LARGE SCALE GENOMIC DNA]</scope>
    <source>
        <strain evidence="3 4">Yellowstone</strain>
    </source>
</reference>
<accession>A0A4R1BSJ1</accession>
<dbReference type="InterPro" id="IPR013011">
    <property type="entry name" value="PTS_EIIB_2"/>
</dbReference>
<keyword evidence="1" id="KW-0808">Transferase</keyword>
<organism evidence="3 4">
    <name type="scientific">Rubrobacter taiwanensis</name>
    <dbReference type="NCBI Taxonomy" id="185139"/>
    <lineage>
        <taxon>Bacteria</taxon>
        <taxon>Bacillati</taxon>
        <taxon>Actinomycetota</taxon>
        <taxon>Rubrobacteria</taxon>
        <taxon>Rubrobacterales</taxon>
        <taxon>Rubrobacteraceae</taxon>
        <taxon>Rubrobacter</taxon>
    </lineage>
</organism>
<evidence type="ECO:0000259" key="2">
    <source>
        <dbReference type="PROSITE" id="PS51099"/>
    </source>
</evidence>
<dbReference type="SUPFAM" id="SSF52794">
    <property type="entry name" value="PTS system IIB component-like"/>
    <property type="match status" value="1"/>
</dbReference>
<protein>
    <submittedName>
        <fullName evidence="3">PTS sugar transporter subunit IIB</fullName>
    </submittedName>
</protein>
<dbReference type="Gene3D" id="3.40.50.2300">
    <property type="match status" value="1"/>
</dbReference>
<name>A0A4R1BSJ1_9ACTN</name>
<dbReference type="EMBL" id="SKBU01000004">
    <property type="protein sequence ID" value="TCJ20256.1"/>
    <property type="molecule type" value="Genomic_DNA"/>
</dbReference>
<evidence type="ECO:0000313" key="4">
    <source>
        <dbReference type="Proteomes" id="UP000295244"/>
    </source>
</evidence>
<dbReference type="InterPro" id="IPR036095">
    <property type="entry name" value="PTS_EIIB-like_sf"/>
</dbReference>
<keyword evidence="3" id="KW-0762">Sugar transport</keyword>
<dbReference type="RefSeq" id="WP_132687632.1">
    <property type="nucleotide sequence ID" value="NZ_SKBU01000004.1"/>
</dbReference>
<comment type="caution">
    <text evidence="3">The sequence shown here is derived from an EMBL/GenBank/DDBJ whole genome shotgun (WGS) entry which is preliminary data.</text>
</comment>
<dbReference type="Pfam" id="PF02302">
    <property type="entry name" value="PTS_IIB"/>
    <property type="match status" value="1"/>
</dbReference>
<gene>
    <name evidence="3" type="ORF">E0L93_01720</name>
</gene>
<feature type="domain" description="PTS EIIB type-2" evidence="2">
    <location>
        <begin position="56"/>
        <end position="146"/>
    </location>
</feature>
<proteinExistence type="predicted"/>
<dbReference type="OrthoDB" id="6603449at2"/>
<evidence type="ECO:0000256" key="1">
    <source>
        <dbReference type="ARBA" id="ARBA00022679"/>
    </source>
</evidence>
<dbReference type="CDD" id="cd05563">
    <property type="entry name" value="PTS_IIB_ascorbate"/>
    <property type="match status" value="1"/>
</dbReference>
<keyword evidence="3" id="KW-0813">Transport</keyword>
<keyword evidence="4" id="KW-1185">Reference proteome</keyword>
<evidence type="ECO:0000313" key="3">
    <source>
        <dbReference type="EMBL" id="TCJ20256.1"/>
    </source>
</evidence>